<dbReference type="RefSeq" id="WP_163459975.1">
    <property type="nucleotide sequence ID" value="NZ_JAAGOH010000055.1"/>
</dbReference>
<sequence>MAPSLWRTLALAPWWQASVLTSAKSFVDNPLLGSAWLNERGLHAWRVRATQALAARRRARLAALVSPQDRADFERDGFVVRHEALPREVFARLREAVLNRPMPAREMVQGDTITRRMAVDAGLRAASPELAQFVDGPLWQGLTRYVAGYDAPPWAYIQTILSHTRPGEPDPQTNLHADTFHPSMKAWLFLTDVAVDEGPFCYVPGSHRLTPERLAWEQRKSVAAARLQDRYSARGSFRIDAAELPALNLPAPRLLAVPANTLVVADTYGFHARGPSVRPSTRVELWGYDRRNPFLPGSTDLPLQWLGLMDERPRLYWEQLDRLERLGWGRNPWRSAGTCRPADRR</sequence>
<dbReference type="InterPro" id="IPR008775">
    <property type="entry name" value="Phytyl_CoA_dOase-like"/>
</dbReference>
<dbReference type="GO" id="GO:0016706">
    <property type="term" value="F:2-oxoglutarate-dependent dioxygenase activity"/>
    <property type="evidence" value="ECO:0007669"/>
    <property type="project" value="UniProtKB-ARBA"/>
</dbReference>
<evidence type="ECO:0000313" key="1">
    <source>
        <dbReference type="EMBL" id="NDY93951.1"/>
    </source>
</evidence>
<name>A0A7C9PKT4_9BURK</name>
<dbReference type="Pfam" id="PF05721">
    <property type="entry name" value="PhyH"/>
    <property type="match status" value="1"/>
</dbReference>
<dbReference type="AlphaFoldDB" id="A0A7C9PKT4"/>
<accession>A0A7C9PKT4</accession>
<dbReference type="Gene3D" id="2.60.120.620">
    <property type="entry name" value="q2cbj1_9rhob like domain"/>
    <property type="match status" value="1"/>
</dbReference>
<proteinExistence type="predicted"/>
<evidence type="ECO:0000313" key="2">
    <source>
        <dbReference type="Proteomes" id="UP000484255"/>
    </source>
</evidence>
<protein>
    <submittedName>
        <fullName evidence="1">Phytanoyl-CoA dioxygenase family protein</fullName>
    </submittedName>
</protein>
<gene>
    <name evidence="1" type="ORF">G3A44_22420</name>
</gene>
<organism evidence="1 2">
    <name type="scientific">Ideonella livida</name>
    <dbReference type="NCBI Taxonomy" id="2707176"/>
    <lineage>
        <taxon>Bacteria</taxon>
        <taxon>Pseudomonadati</taxon>
        <taxon>Pseudomonadota</taxon>
        <taxon>Betaproteobacteria</taxon>
        <taxon>Burkholderiales</taxon>
        <taxon>Sphaerotilaceae</taxon>
        <taxon>Ideonella</taxon>
    </lineage>
</organism>
<reference evidence="1 2" key="1">
    <citation type="submission" date="2020-02" db="EMBL/GenBank/DDBJ databases">
        <title>Ideonella bacterium strain TBM-1.</title>
        <authorList>
            <person name="Chen W.-M."/>
        </authorList>
    </citation>
    <scope>NUCLEOTIDE SEQUENCE [LARGE SCALE GENOMIC DNA]</scope>
    <source>
        <strain evidence="1 2">TBM-1</strain>
    </source>
</reference>
<comment type="caution">
    <text evidence="1">The sequence shown here is derived from an EMBL/GenBank/DDBJ whole genome shotgun (WGS) entry which is preliminary data.</text>
</comment>
<dbReference type="EMBL" id="JAAGOH010000055">
    <property type="protein sequence ID" value="NDY93951.1"/>
    <property type="molecule type" value="Genomic_DNA"/>
</dbReference>
<keyword evidence="1" id="KW-0560">Oxidoreductase</keyword>
<keyword evidence="2" id="KW-1185">Reference proteome</keyword>
<dbReference type="SUPFAM" id="SSF51197">
    <property type="entry name" value="Clavaminate synthase-like"/>
    <property type="match status" value="1"/>
</dbReference>
<dbReference type="Proteomes" id="UP000484255">
    <property type="component" value="Unassembled WGS sequence"/>
</dbReference>
<keyword evidence="1" id="KW-0223">Dioxygenase</keyword>